<evidence type="ECO:0000256" key="2">
    <source>
        <dbReference type="ARBA" id="ARBA00006432"/>
    </source>
</evidence>
<dbReference type="InterPro" id="IPR040097">
    <property type="entry name" value="FAAL/FAAC"/>
</dbReference>
<feature type="domain" description="Carrier" evidence="8">
    <location>
        <begin position="1665"/>
        <end position="1740"/>
    </location>
</feature>
<dbReference type="InterPro" id="IPR023213">
    <property type="entry name" value="CAT-like_dom_sf"/>
</dbReference>
<protein>
    <submittedName>
        <fullName evidence="9">Amino acid adenylation domain-containing protein</fullName>
    </submittedName>
</protein>
<dbReference type="InterPro" id="IPR020845">
    <property type="entry name" value="AMP-binding_CS"/>
</dbReference>
<dbReference type="InterPro" id="IPR020806">
    <property type="entry name" value="PKS_PP-bd"/>
</dbReference>
<dbReference type="RefSeq" id="WP_349956542.1">
    <property type="nucleotide sequence ID" value="NZ_CP157960.1"/>
</dbReference>
<dbReference type="GO" id="GO:0044550">
    <property type="term" value="P:secondary metabolite biosynthetic process"/>
    <property type="evidence" value="ECO:0007669"/>
    <property type="project" value="UniProtKB-ARBA"/>
</dbReference>
<reference evidence="9" key="1">
    <citation type="submission" date="2024-06" db="EMBL/GenBank/DDBJ databases">
        <authorList>
            <person name="Li T."/>
            <person name="Gao R."/>
        </authorList>
    </citation>
    <scope>NUCLEOTIDE SEQUENCE</scope>
    <source>
        <strain evidence="9">ZPR3</strain>
    </source>
</reference>
<dbReference type="PANTHER" id="PTHR45527:SF1">
    <property type="entry name" value="FATTY ACID SYNTHASE"/>
    <property type="match status" value="1"/>
</dbReference>
<dbReference type="FunFam" id="3.30.559.10:FF:000012">
    <property type="entry name" value="Non-ribosomal peptide synthetase"/>
    <property type="match status" value="2"/>
</dbReference>
<accession>A0AAU7RPL0</accession>
<dbReference type="FunFam" id="3.40.50.12780:FF:000013">
    <property type="entry name" value="Long-chain-fatty-acid--AMP ligase FadD32"/>
    <property type="match status" value="1"/>
</dbReference>
<dbReference type="EMBL" id="CP157960">
    <property type="protein sequence ID" value="XBT92119.1"/>
    <property type="molecule type" value="Genomic_DNA"/>
</dbReference>
<dbReference type="Pfam" id="PF23024">
    <property type="entry name" value="AMP-dom_DIP2-like"/>
    <property type="match status" value="1"/>
</dbReference>
<dbReference type="GO" id="GO:0006631">
    <property type="term" value="P:fatty acid metabolic process"/>
    <property type="evidence" value="ECO:0007669"/>
    <property type="project" value="UniProtKB-KW"/>
</dbReference>
<evidence type="ECO:0000256" key="6">
    <source>
        <dbReference type="ARBA" id="ARBA00022832"/>
    </source>
</evidence>
<evidence type="ECO:0000256" key="7">
    <source>
        <dbReference type="ARBA" id="ARBA00023098"/>
    </source>
</evidence>
<dbReference type="Pfam" id="PF13193">
    <property type="entry name" value="AMP-binding_C"/>
    <property type="match status" value="2"/>
</dbReference>
<evidence type="ECO:0000256" key="3">
    <source>
        <dbReference type="ARBA" id="ARBA00022450"/>
    </source>
</evidence>
<dbReference type="InterPro" id="IPR025110">
    <property type="entry name" value="AMP-bd_C"/>
</dbReference>
<dbReference type="Pfam" id="PF00550">
    <property type="entry name" value="PP-binding"/>
    <property type="match status" value="3"/>
</dbReference>
<dbReference type="Pfam" id="PF00501">
    <property type="entry name" value="AMP-binding"/>
    <property type="match status" value="3"/>
</dbReference>
<dbReference type="GO" id="GO:0005829">
    <property type="term" value="C:cytosol"/>
    <property type="evidence" value="ECO:0007669"/>
    <property type="project" value="TreeGrafter"/>
</dbReference>
<dbReference type="Gene3D" id="3.40.50.12780">
    <property type="entry name" value="N-terminal domain of ligase-like"/>
    <property type="match status" value="1"/>
</dbReference>
<dbReference type="PANTHER" id="PTHR45527">
    <property type="entry name" value="NONRIBOSOMAL PEPTIDE SYNTHETASE"/>
    <property type="match status" value="1"/>
</dbReference>
<evidence type="ECO:0000256" key="5">
    <source>
        <dbReference type="ARBA" id="ARBA00022723"/>
    </source>
</evidence>
<feature type="domain" description="Carrier" evidence="8">
    <location>
        <begin position="588"/>
        <end position="668"/>
    </location>
</feature>
<dbReference type="InterPro" id="IPR029058">
    <property type="entry name" value="AB_hydrolase_fold"/>
</dbReference>
<feature type="domain" description="Carrier" evidence="8">
    <location>
        <begin position="2722"/>
        <end position="2797"/>
    </location>
</feature>
<comment type="similarity">
    <text evidence="2">Belongs to the ATP-dependent AMP-binding enzyme family.</text>
</comment>
<dbReference type="GO" id="GO:0003824">
    <property type="term" value="F:catalytic activity"/>
    <property type="evidence" value="ECO:0007669"/>
    <property type="project" value="InterPro"/>
</dbReference>
<comment type="cofactor">
    <cofactor evidence="1">
        <name>pantetheine 4'-phosphate</name>
        <dbReference type="ChEBI" id="CHEBI:47942"/>
    </cofactor>
</comment>
<dbReference type="InterPro" id="IPR001242">
    <property type="entry name" value="Condensation_dom"/>
</dbReference>
<keyword evidence="3" id="KW-0596">Phosphopantetheine</keyword>
<dbReference type="GO" id="GO:0043041">
    <property type="term" value="P:amino acid activation for nonribosomal peptide biosynthetic process"/>
    <property type="evidence" value="ECO:0007669"/>
    <property type="project" value="TreeGrafter"/>
</dbReference>
<keyword evidence="4" id="KW-0597">Phosphoprotein</keyword>
<keyword evidence="6" id="KW-0276">Fatty acid metabolism</keyword>
<dbReference type="PROSITE" id="PS00455">
    <property type="entry name" value="AMP_BINDING"/>
    <property type="match status" value="3"/>
</dbReference>
<dbReference type="PROSITE" id="PS50075">
    <property type="entry name" value="CARRIER"/>
    <property type="match status" value="3"/>
</dbReference>
<dbReference type="Pfam" id="PF00668">
    <property type="entry name" value="Condensation"/>
    <property type="match status" value="2"/>
</dbReference>
<dbReference type="Gene3D" id="2.30.38.10">
    <property type="entry name" value="Luciferase, Domain 3"/>
    <property type="match status" value="2"/>
</dbReference>
<gene>
    <name evidence="9" type="ORF">ABM479_15130</name>
</gene>
<dbReference type="NCBIfam" id="TIGR01733">
    <property type="entry name" value="AA-adenyl-dom"/>
    <property type="match status" value="2"/>
</dbReference>
<dbReference type="Gene3D" id="3.40.50.980">
    <property type="match status" value="4"/>
</dbReference>
<keyword evidence="7" id="KW-0443">Lipid metabolism</keyword>
<evidence type="ECO:0000259" key="8">
    <source>
        <dbReference type="PROSITE" id="PS50075"/>
    </source>
</evidence>
<dbReference type="Gene3D" id="3.30.559.30">
    <property type="entry name" value="Nonribosomal peptide synthetase, condensation domain"/>
    <property type="match status" value="2"/>
</dbReference>
<name>A0AAU7RPL0_9HYPH</name>
<dbReference type="FunFam" id="3.40.50.980:FF:000001">
    <property type="entry name" value="Non-ribosomal peptide synthetase"/>
    <property type="match status" value="2"/>
</dbReference>
<dbReference type="SUPFAM" id="SSF52777">
    <property type="entry name" value="CoA-dependent acyltransferases"/>
    <property type="match status" value="4"/>
</dbReference>
<organism evidence="9">
    <name type="scientific">Rhizobium sp. ZPR3</name>
    <dbReference type="NCBI Taxonomy" id="3158967"/>
    <lineage>
        <taxon>Bacteria</taxon>
        <taxon>Pseudomonadati</taxon>
        <taxon>Pseudomonadota</taxon>
        <taxon>Alphaproteobacteria</taxon>
        <taxon>Hyphomicrobiales</taxon>
        <taxon>Rhizobiaceae</taxon>
        <taxon>Rhizobium/Agrobacterium group</taxon>
        <taxon>Rhizobium</taxon>
    </lineage>
</organism>
<dbReference type="InterPro" id="IPR009081">
    <property type="entry name" value="PP-bd_ACP"/>
</dbReference>
<proteinExistence type="inferred from homology"/>
<dbReference type="NCBIfam" id="NF003417">
    <property type="entry name" value="PRK04813.1"/>
    <property type="match status" value="4"/>
</dbReference>
<dbReference type="CDD" id="cd05931">
    <property type="entry name" value="FAAL"/>
    <property type="match status" value="1"/>
</dbReference>
<dbReference type="InterPro" id="IPR036736">
    <property type="entry name" value="ACP-like_sf"/>
</dbReference>
<dbReference type="Gene3D" id="3.30.559.10">
    <property type="entry name" value="Chloramphenicol acetyltransferase-like domain"/>
    <property type="match status" value="2"/>
</dbReference>
<dbReference type="GO" id="GO:0031177">
    <property type="term" value="F:phosphopantetheine binding"/>
    <property type="evidence" value="ECO:0007669"/>
    <property type="project" value="InterPro"/>
</dbReference>
<keyword evidence="5" id="KW-0479">Metal-binding</keyword>
<dbReference type="SUPFAM" id="SSF47336">
    <property type="entry name" value="ACP-like"/>
    <property type="match status" value="3"/>
</dbReference>
<evidence type="ECO:0000256" key="1">
    <source>
        <dbReference type="ARBA" id="ARBA00001957"/>
    </source>
</evidence>
<dbReference type="SMART" id="SM00823">
    <property type="entry name" value="PKS_PP"/>
    <property type="match status" value="3"/>
</dbReference>
<dbReference type="InterPro" id="IPR042099">
    <property type="entry name" value="ANL_N_sf"/>
</dbReference>
<dbReference type="PROSITE" id="PS00012">
    <property type="entry name" value="PHOSPHOPANTETHEINE"/>
    <property type="match status" value="2"/>
</dbReference>
<dbReference type="Gene3D" id="3.30.300.30">
    <property type="match status" value="3"/>
</dbReference>
<dbReference type="CDD" id="cd19531">
    <property type="entry name" value="LCL_NRPS-like"/>
    <property type="match status" value="2"/>
</dbReference>
<dbReference type="InterPro" id="IPR010071">
    <property type="entry name" value="AA_adenyl_dom"/>
</dbReference>
<dbReference type="Gene3D" id="1.10.1200.10">
    <property type="entry name" value="ACP-like"/>
    <property type="match status" value="2"/>
</dbReference>
<dbReference type="Gene3D" id="3.40.50.1820">
    <property type="entry name" value="alpha/beta hydrolase"/>
    <property type="match status" value="1"/>
</dbReference>
<dbReference type="InterPro" id="IPR045851">
    <property type="entry name" value="AMP-bd_C_sf"/>
</dbReference>
<dbReference type="InterPro" id="IPR006162">
    <property type="entry name" value="Ppantetheine_attach_site"/>
</dbReference>
<dbReference type="FunFam" id="1.10.1200.10:FF:000005">
    <property type="entry name" value="Nonribosomal peptide synthetase 1"/>
    <property type="match status" value="2"/>
</dbReference>
<dbReference type="GO" id="GO:0008610">
    <property type="term" value="P:lipid biosynthetic process"/>
    <property type="evidence" value="ECO:0007669"/>
    <property type="project" value="InterPro"/>
</dbReference>
<dbReference type="FunFam" id="3.40.50.12780:FF:000012">
    <property type="entry name" value="Non-ribosomal peptide synthetase"/>
    <property type="match status" value="2"/>
</dbReference>
<evidence type="ECO:0000256" key="4">
    <source>
        <dbReference type="ARBA" id="ARBA00022553"/>
    </source>
</evidence>
<dbReference type="SUPFAM" id="SSF56801">
    <property type="entry name" value="Acetyl-CoA synthetase-like"/>
    <property type="match status" value="3"/>
</dbReference>
<dbReference type="InterPro" id="IPR000873">
    <property type="entry name" value="AMP-dep_synth/lig_dom"/>
</dbReference>
<evidence type="ECO:0000313" key="9">
    <source>
        <dbReference type="EMBL" id="XBT92119.1"/>
    </source>
</evidence>
<sequence>MASLEGHDVEGLVDVFRRNAHLRADDIAYNFLHTTTVTESITYGQLYCAVRDIAYSLQDHVEANGRAVLCYPPGLDFVKAFWACHLAGVIAVPVPVIFRPRDRALFNHMISNCAPSVVLTDSDTSRRLSQQKLELGKATVLCTDAIPEAPALWDVSSSASLSPRTAVLQYTSGSTSTPKGVMISDANLIFTARSMINATGLSKDSVGLNWVPHYHDMGLVGGIVTPMVAGFPVFLMSHFSAMSRPASWLKAISENRVTISGGPNFAFEACLRIPDAEILDINLKSWTVAYNGAEPIREATLRRFQERFSFAGFSRKAIYPCYGLAESTLMVAGGPSFRGFASLSVDTSAFRSGAVVEAPADSGIDVTRLVSSGTVLESCKIEIVDPQTRTRCPKEKIGEIWIKGPHVGLGYWNNEFATTEVFRANIQNENIAYLRSGDLGFTYNEHLFVVGRIKDLIVINGQNIYPHDIEGLIESSHVAIKAGTTAAFATEIDNVERVAVVCEVEHKWKAHFEEIVQVLRKRLVDDHAIILHSIAFVQKGALPKTTSGKVRRAATRQAFQSGELSTIHLWRLDKDETRSLTEGITQHHEIDDVLAAISSSIQDILHPEASPQQPLDLESSLVHLGFDSIEIMRFSNRIEELFNVSIPSDVLFGPSTVVELARKIRELRSIDDLSIPRIDPSYSKSKPSPRLMPVARDGEIALSFSQNRLWVLEQLEALGAAYNIAAAVRMDGNLDVVALERAFAELVRRHEVLRTRFVTRDGQVFQAIDETAPFRLALMDLSSLDPAQRADTIRRAEQDEAAHRFDLVQGPLIRATLLRLSAQEHIILVTMHHIVSDGWSMSIVIREIGALYTAFMEGRPSPLAGLPVQYADFAVWQRRWLQGEVLDRQVSYWKARLAGAPPALELPTDRPRPLTQSYRGASCTFELPKELTGALAVLARQEGATLFMVLLAAFKVVLSRWSGQDDIVVGTPVAGRTHAETEDLIGFFINMLALRTSLAGDPDFRTLLRQVRDGALEAYAHQEMPFDRLVEEVRPARDLSRQPIFQTLVVLQNMPQERLELPGMTLRRVTEQRATAKFDLSLYLQETENGLAGTLEYATDLFEHDTIERLKDHYRLLLEGIVADPEQPISRLPMLTDAEQHLLFDVWNDTTADFPRDKLLHELFADQAALTPDAVAVIYDQQQLTYRELERRSNKLAHHLQSLGVGPEVIVGLCVDRSAEMIVAMLAILKAGGAYLPLDPAYPRNRLAYMLRDAAAHVVVTRTVSRPSLPDQVKNIVDLDAHHDVIEACPDTPPASGADPISLAYVIYTSGSTGQPKGVMIIHEGVVNYITTLNRRYSLSSSDRVLQSSSISFDPSVRDIWCPLIAGAKLVVPHGLDQADRASSLGFVSSAGISLVLSVTPSALTAPVLEEVAEPLMELRALLTCGEALSYETCRLTRSRMGHHFPIVNQYGPTECTMSSTFFMVGDEPASGIVPIGRPIANRKVYVLDRHMCAVPIGATGEIYIGGVGLARGYLNRPDLTAERFVQNPFGSGDRLYRTGDLGRWRKDGNLEFLGRADHQVKIRGFRIELGEIEAVLLSHPDVRQAVVVAHEDQTGDKRLLAYVVGEASPRDLRAHILNTLPDYMAPAAFVALEAMPLTANGKIDRAALPRPNNDNGLARADYIAPRTPTEEILAAIWADVLQVSQVGVNDNFFELGGNSLLAMRMVARVRSIFNIELPLRSLFEDPRVVELGHRIEIIQRQERGVTSPRLMPVARDGEIALSFSQNRLWVLEQLEALGAAYNIAAAVRMDGNLDVVALERAFAELVRRHEVLRTRFVTRDGQVFQAIDETAPFRLALMDLSSLDPAQRADTIRRAEQDEAAHRFDLVQGPLIRATLLRLSAQEHIILVTMHHIVSDGWSMSIVIREIGALYTAFMEGRPSPLAGLPVQYADFAVWQRRWLQGEVLDRQVSYWKARLAGAPPALELPTDRPRPLTQSYRGASCTFELPKELTGALAVLARQEGATLFMVLLAAFKVVLSRWSGQDDIVVGTPVAGRTHAETEDLIGFFINMLALRTSLAGDPDFRTLLRQVRDGALEAYAHQEMPFDRLVEEVRPARDLSRQPIFQTLVVLQNMPQERLELPGMTLRRVTEQRATAKFDLSLYLQETENGLAGTLEYATDLFEHDTIERLKDHYRLLLEGIVADPEQPISRLPMLTDAEQHLLFDVWNDTTADFPRDKLLHELFADQAALTPDAVAVIYDQQQLTYRELERRSNKLAHHLQSLGVGPEVIVGLCVDRSAEMIVAMLAILKAGGAYLPLDPAYPRNRLAYMLRDAAAHVVVTRTVSRPSLPDQVKNIVDLDAHHDVIEACPDTPPASGADPISLAYVIYTSGSTGQPKGVGAPHLSMVNRIFAQRTFDPITPVEVCAQKTAINFVDSIFEMIGPLVYGSVLVIISRPNTADASALAELIFQRAISRLILVPTLLEQLLLVPDAGRKLYSLRRITISGEMFDRALLRRAFETIPHIRIINLYGSSEVAGDATAFIISNRDESVLIGRPLSNTQVYVLDRHMCAVPIGATGEIYIGGVGLARGYLNRPDLTAERFVQNPFGSGDRLYRTGDLGRWRKDGNLEFLGRADHQVKIRGFRIELGEIEAVLLSHPDVRQAVVVAHEDQTGDKRLLAYVVGEASPRDLRAHILNTLPDYMAPAAFVALEAMPLTANGKIDRAALPRPNNDNGLARADYIAPRTPTEEILAAIWADVLQVSQVGVNDNFFELGGNSLLAMRMVARVRSIFNIELPLRSLFEDPNVYRLSSILDGMLPDRGSKIAHTQKMILSMTDDEVQLMLDQLKKDKIHG</sequence>
<dbReference type="FunFam" id="2.30.38.10:FF:000001">
    <property type="entry name" value="Non-ribosomal peptide synthetase PvdI"/>
    <property type="match status" value="2"/>
</dbReference>
<dbReference type="GO" id="GO:0046872">
    <property type="term" value="F:metal ion binding"/>
    <property type="evidence" value="ECO:0007669"/>
    <property type="project" value="UniProtKB-KW"/>
</dbReference>
<dbReference type="FunFam" id="3.30.300.30:FF:000010">
    <property type="entry name" value="Enterobactin synthetase component F"/>
    <property type="match status" value="2"/>
</dbReference>
<dbReference type="CDD" id="cd05930">
    <property type="entry name" value="A_NRPS"/>
    <property type="match status" value="2"/>
</dbReference>
<dbReference type="GO" id="GO:0071766">
    <property type="term" value="P:Actinobacterium-type cell wall biogenesis"/>
    <property type="evidence" value="ECO:0007669"/>
    <property type="project" value="UniProtKB-ARBA"/>
</dbReference>